<comment type="caution">
    <text evidence="11">The sequence shown here is derived from an EMBL/GenBank/DDBJ whole genome shotgun (WGS) entry which is preliminary data.</text>
</comment>
<keyword evidence="8" id="KW-0539">Nucleus</keyword>
<comment type="function">
    <text evidence="9">Component of the Mediator complex, a coactivator involved in the regulated transcription of nearly all RNA polymerase II-dependent genes. Mediator functions as a bridge to convey information from gene-specific regulatory proteins to the basal RNA polymerase II transcription machinery. Mediator is recruited to promoters by direct interactions with regulatory proteins and serves as a scaffold for the assembly of a functional preinitiation complex with RNA polymerase II and the general transcription factors.</text>
</comment>
<keyword evidence="5" id="KW-0175">Coiled coil</keyword>
<comment type="similarity">
    <text evidence="2">Belongs to the Mediator complex subunit 9 family.</text>
</comment>
<evidence type="ECO:0000313" key="12">
    <source>
        <dbReference type="Proteomes" id="UP000821853"/>
    </source>
</evidence>
<evidence type="ECO:0000313" key="11">
    <source>
        <dbReference type="EMBL" id="KAH9365344.1"/>
    </source>
</evidence>
<dbReference type="InterPro" id="IPR037212">
    <property type="entry name" value="Med7/Med21-like"/>
</dbReference>
<evidence type="ECO:0000256" key="6">
    <source>
        <dbReference type="ARBA" id="ARBA00023159"/>
    </source>
</evidence>
<dbReference type="AlphaFoldDB" id="A0A9J6FSR1"/>
<dbReference type="VEuPathDB" id="VectorBase:HLOH_053121"/>
<reference evidence="11 12" key="1">
    <citation type="journal article" date="2020" name="Cell">
        <title>Large-Scale Comparative Analyses of Tick Genomes Elucidate Their Genetic Diversity and Vector Capacities.</title>
        <authorList>
            <consortium name="Tick Genome and Microbiome Consortium (TIGMIC)"/>
            <person name="Jia N."/>
            <person name="Wang J."/>
            <person name="Shi W."/>
            <person name="Du L."/>
            <person name="Sun Y."/>
            <person name="Zhan W."/>
            <person name="Jiang J.F."/>
            <person name="Wang Q."/>
            <person name="Zhang B."/>
            <person name="Ji P."/>
            <person name="Bell-Sakyi L."/>
            <person name="Cui X.M."/>
            <person name="Yuan T.T."/>
            <person name="Jiang B.G."/>
            <person name="Yang W.F."/>
            <person name="Lam T.T."/>
            <person name="Chang Q.C."/>
            <person name="Ding S.J."/>
            <person name="Wang X.J."/>
            <person name="Zhu J.G."/>
            <person name="Ruan X.D."/>
            <person name="Zhao L."/>
            <person name="Wei J.T."/>
            <person name="Ye R.Z."/>
            <person name="Que T.C."/>
            <person name="Du C.H."/>
            <person name="Zhou Y.H."/>
            <person name="Cheng J.X."/>
            <person name="Dai P.F."/>
            <person name="Guo W.B."/>
            <person name="Han X.H."/>
            <person name="Huang E.J."/>
            <person name="Li L.F."/>
            <person name="Wei W."/>
            <person name="Gao Y.C."/>
            <person name="Liu J.Z."/>
            <person name="Shao H.Z."/>
            <person name="Wang X."/>
            <person name="Wang C.C."/>
            <person name="Yang T.C."/>
            <person name="Huo Q.B."/>
            <person name="Li W."/>
            <person name="Chen H.Y."/>
            <person name="Chen S.E."/>
            <person name="Zhou L.G."/>
            <person name="Ni X.B."/>
            <person name="Tian J.H."/>
            <person name="Sheng Y."/>
            <person name="Liu T."/>
            <person name="Pan Y.S."/>
            <person name="Xia L.Y."/>
            <person name="Li J."/>
            <person name="Zhao F."/>
            <person name="Cao W.C."/>
        </authorList>
    </citation>
    <scope>NUCLEOTIDE SEQUENCE [LARGE SCALE GENOMIC DNA]</scope>
    <source>
        <strain evidence="11">HaeL-2018</strain>
    </source>
</reference>
<dbReference type="SUPFAM" id="SSF140718">
    <property type="entry name" value="Mediator hinge subcomplex-like"/>
    <property type="match status" value="1"/>
</dbReference>
<evidence type="ECO:0000256" key="9">
    <source>
        <dbReference type="ARBA" id="ARBA00025687"/>
    </source>
</evidence>
<dbReference type="GO" id="GO:0006357">
    <property type="term" value="P:regulation of transcription by RNA polymerase II"/>
    <property type="evidence" value="ECO:0007669"/>
    <property type="project" value="InterPro"/>
</dbReference>
<keyword evidence="4" id="KW-0805">Transcription regulation</keyword>
<evidence type="ECO:0000256" key="7">
    <source>
        <dbReference type="ARBA" id="ARBA00023163"/>
    </source>
</evidence>
<dbReference type="GO" id="GO:0003712">
    <property type="term" value="F:transcription coregulator activity"/>
    <property type="evidence" value="ECO:0007669"/>
    <property type="project" value="InterPro"/>
</dbReference>
<dbReference type="Pfam" id="PF07544">
    <property type="entry name" value="Med9"/>
    <property type="match status" value="1"/>
</dbReference>
<evidence type="ECO:0000256" key="1">
    <source>
        <dbReference type="ARBA" id="ARBA00004123"/>
    </source>
</evidence>
<accession>A0A9J6FSR1</accession>
<dbReference type="Proteomes" id="UP000821853">
    <property type="component" value="Unassembled WGS sequence"/>
</dbReference>
<evidence type="ECO:0000256" key="3">
    <source>
        <dbReference type="ARBA" id="ARBA00020636"/>
    </source>
</evidence>
<name>A0A9J6FSR1_HAELO</name>
<dbReference type="InterPro" id="IPR039242">
    <property type="entry name" value="MED9_metazoa"/>
</dbReference>
<dbReference type="GO" id="GO:0016592">
    <property type="term" value="C:mediator complex"/>
    <property type="evidence" value="ECO:0007669"/>
    <property type="project" value="InterPro"/>
</dbReference>
<protein>
    <recommendedName>
        <fullName evidence="3">Mediator of RNA polymerase II transcription subunit 9</fullName>
    </recommendedName>
    <alternativeName>
        <fullName evidence="10">Mediator complex subunit 9</fullName>
    </alternativeName>
</protein>
<dbReference type="EMBL" id="JABSTR010000003">
    <property type="protein sequence ID" value="KAH9365344.1"/>
    <property type="molecule type" value="Genomic_DNA"/>
</dbReference>
<evidence type="ECO:0000256" key="2">
    <source>
        <dbReference type="ARBA" id="ARBA00008089"/>
    </source>
</evidence>
<proteinExistence type="inferred from homology"/>
<evidence type="ECO:0000256" key="5">
    <source>
        <dbReference type="ARBA" id="ARBA00023054"/>
    </source>
</evidence>
<dbReference type="OrthoDB" id="6490539at2759"/>
<gene>
    <name evidence="11" type="ORF">HPB48_017477</name>
</gene>
<evidence type="ECO:0000256" key="4">
    <source>
        <dbReference type="ARBA" id="ARBA00023015"/>
    </source>
</evidence>
<dbReference type="PANTHER" id="PTHR20844:SF0">
    <property type="entry name" value="MEDIATOR OF RNA POLYMERASE II TRANSCRIPTION SUBUNIT 9"/>
    <property type="match status" value="1"/>
</dbReference>
<dbReference type="InterPro" id="IPR011425">
    <property type="entry name" value="Med9"/>
</dbReference>
<evidence type="ECO:0000256" key="10">
    <source>
        <dbReference type="ARBA" id="ARBA00031260"/>
    </source>
</evidence>
<organism evidence="11 12">
    <name type="scientific">Haemaphysalis longicornis</name>
    <name type="common">Bush tick</name>
    <dbReference type="NCBI Taxonomy" id="44386"/>
    <lineage>
        <taxon>Eukaryota</taxon>
        <taxon>Metazoa</taxon>
        <taxon>Ecdysozoa</taxon>
        <taxon>Arthropoda</taxon>
        <taxon>Chelicerata</taxon>
        <taxon>Arachnida</taxon>
        <taxon>Acari</taxon>
        <taxon>Parasitiformes</taxon>
        <taxon>Ixodida</taxon>
        <taxon>Ixodoidea</taxon>
        <taxon>Ixodidae</taxon>
        <taxon>Haemaphysalinae</taxon>
        <taxon>Haemaphysalis</taxon>
    </lineage>
</organism>
<comment type="subcellular location">
    <subcellularLocation>
        <location evidence="1">Nucleus</location>
    </subcellularLocation>
</comment>
<keyword evidence="12" id="KW-1185">Reference proteome</keyword>
<dbReference type="PANTHER" id="PTHR20844">
    <property type="entry name" value="MEDIATOR OF RNA POLYMERASE II TRANSCRIPTION, SUBUNIT 9"/>
    <property type="match status" value="1"/>
</dbReference>
<keyword evidence="6" id="KW-0010">Activator</keyword>
<sequence>MATIEEVSGEILHLIYDVIRSIEKDSHDPTQKRDSYDSAAKIQELRGKLQLCRDMINKLPGIELTREEQLRRVDALRRQLVRKRELLVKYKSMCHFDTPDIKDHYHCFFRDRPAYRQTVASSCGAGLNPDVPSSPGTEQLVSAVLSCGKKDKHALEQECLASLVDKLAPEVAIRVMDAWANPRLPQWGPGVFGTGQQLLCGRQETWPHRLGQGRHLLHLLYLSALWKRPVPGVFESAVKRRLPELRNGGDFKELAVLCSSLFKLKIKVSNDAFLDAVARCTARALTSGEDRFDVIAVLKFLRLCEYRSVELLEGLACYVSTHAREMAVFASVADYDSRAFGCLEDRVYSLLNALHPGEPSSRLHPSLMPRLKDVSKVLWAFAAVSHSPKKETLQSTAQFLEQRFVSEADLYYVLDSLQSLICLNYFPWDLIDKATSAKAQHWASSERRTKAAQRFHFVKASAQLTRGVPVEWAGRETMPLPQRRDGFSDLVAVFAVQGLSPSCLLPHIRIAAVTFAVCPRSLTVSPLLSLADLHRVSADLEKPRLVSVELLDPGVKVHGGMRLTGCHGCQGAATALCGLLLLVVVPGGSGGMRLCGLVLKGTHIQVT</sequence>
<keyword evidence="7" id="KW-0804">Transcription</keyword>
<evidence type="ECO:0000256" key="8">
    <source>
        <dbReference type="ARBA" id="ARBA00023242"/>
    </source>
</evidence>